<dbReference type="EMBL" id="LAZR01001869">
    <property type="protein sequence ID" value="KKN37800.1"/>
    <property type="molecule type" value="Genomic_DNA"/>
</dbReference>
<dbReference type="AlphaFoldDB" id="A0A0F9Q1K2"/>
<gene>
    <name evidence="1" type="ORF">LCGC14_0759750</name>
</gene>
<name>A0A0F9Q1K2_9ZZZZ</name>
<accession>A0A0F9Q1K2</accession>
<evidence type="ECO:0000313" key="1">
    <source>
        <dbReference type="EMBL" id="KKN37800.1"/>
    </source>
</evidence>
<reference evidence="1" key="1">
    <citation type="journal article" date="2015" name="Nature">
        <title>Complex archaea that bridge the gap between prokaryotes and eukaryotes.</title>
        <authorList>
            <person name="Spang A."/>
            <person name="Saw J.H."/>
            <person name="Jorgensen S.L."/>
            <person name="Zaremba-Niedzwiedzka K."/>
            <person name="Martijn J."/>
            <person name="Lind A.E."/>
            <person name="van Eijk R."/>
            <person name="Schleper C."/>
            <person name="Guy L."/>
            <person name="Ettema T.J."/>
        </authorList>
    </citation>
    <scope>NUCLEOTIDE SEQUENCE</scope>
</reference>
<proteinExistence type="predicted"/>
<protein>
    <submittedName>
        <fullName evidence="1">Uncharacterized protein</fullName>
    </submittedName>
</protein>
<comment type="caution">
    <text evidence="1">The sequence shown here is derived from an EMBL/GenBank/DDBJ whole genome shotgun (WGS) entry which is preliminary data.</text>
</comment>
<organism evidence="1">
    <name type="scientific">marine sediment metagenome</name>
    <dbReference type="NCBI Taxonomy" id="412755"/>
    <lineage>
        <taxon>unclassified sequences</taxon>
        <taxon>metagenomes</taxon>
        <taxon>ecological metagenomes</taxon>
    </lineage>
</organism>
<sequence>MANDQASYRTLIDQILATAVDSSTWTDAIKDDALRHALSIYDHIPVTETSFTVTGTKEKQDLSTITAIHKIIAVAYPWADAASFSELQRPFRHIDDLTIYFEDIEPVISKIIRVRHTTLHAIKDLDSAAATTIPVRHTRIIALLGAAAACQLRLRQLSENPAIPASATRTLESTSEWLSAQANELLQAIRIPTTPPNWSAIGL</sequence>